<accession>A0A397H330</accession>
<reference evidence="2 3" key="1">
    <citation type="submission" date="2018-08" db="EMBL/GenBank/DDBJ databases">
        <title>Genome and evolution of the arbuscular mycorrhizal fungus Diversispora epigaea (formerly Glomus versiforme) and its bacterial endosymbionts.</title>
        <authorList>
            <person name="Sun X."/>
            <person name="Fei Z."/>
            <person name="Harrison M."/>
        </authorList>
    </citation>
    <scope>NUCLEOTIDE SEQUENCE [LARGE SCALE GENOMIC DNA]</scope>
    <source>
        <strain evidence="2 3">IT104</strain>
    </source>
</reference>
<dbReference type="Proteomes" id="UP000266861">
    <property type="component" value="Unassembled WGS sequence"/>
</dbReference>
<proteinExistence type="predicted"/>
<protein>
    <recommendedName>
        <fullName evidence="4">DUF659 domain-containing protein</fullName>
    </recommendedName>
</protein>
<keyword evidence="3" id="KW-1185">Reference proteome</keyword>
<comment type="caution">
    <text evidence="2">The sequence shown here is derived from an EMBL/GenBank/DDBJ whole genome shotgun (WGS) entry which is preliminary data.</text>
</comment>
<dbReference type="OrthoDB" id="2438787at2759"/>
<evidence type="ECO:0000313" key="3">
    <source>
        <dbReference type="Proteomes" id="UP000266861"/>
    </source>
</evidence>
<evidence type="ECO:0008006" key="4">
    <source>
        <dbReference type="Google" id="ProtNLM"/>
    </source>
</evidence>
<evidence type="ECO:0000256" key="1">
    <source>
        <dbReference type="SAM" id="MobiDB-lite"/>
    </source>
</evidence>
<organism evidence="2 3">
    <name type="scientific">Diversispora epigaea</name>
    <dbReference type="NCBI Taxonomy" id="1348612"/>
    <lineage>
        <taxon>Eukaryota</taxon>
        <taxon>Fungi</taxon>
        <taxon>Fungi incertae sedis</taxon>
        <taxon>Mucoromycota</taxon>
        <taxon>Glomeromycotina</taxon>
        <taxon>Glomeromycetes</taxon>
        <taxon>Diversisporales</taxon>
        <taxon>Diversisporaceae</taxon>
        <taxon>Diversispora</taxon>
    </lineage>
</organism>
<gene>
    <name evidence="2" type="ORF">Glove_406g91</name>
</gene>
<feature type="region of interest" description="Disordered" evidence="1">
    <location>
        <begin position="1"/>
        <end position="20"/>
    </location>
</feature>
<dbReference type="AlphaFoldDB" id="A0A397H330"/>
<sequence>MSLAEPSNENTKGTKRGRKESQIWDHFIKESIEDNLTLAVDGWSDSLGRSIYAFIITRKQYIHALTNESANAHTGSFNASEMEKVLNSIGPQKFVAMLNHQCKWQGD</sequence>
<feature type="compositionally biased region" description="Polar residues" evidence="1">
    <location>
        <begin position="1"/>
        <end position="11"/>
    </location>
</feature>
<dbReference type="EMBL" id="PQFF01000361">
    <property type="protein sequence ID" value="RHZ56124.1"/>
    <property type="molecule type" value="Genomic_DNA"/>
</dbReference>
<name>A0A397H330_9GLOM</name>
<evidence type="ECO:0000313" key="2">
    <source>
        <dbReference type="EMBL" id="RHZ56124.1"/>
    </source>
</evidence>